<keyword evidence="13" id="KW-0067">ATP-binding</keyword>
<evidence type="ECO:0000259" key="12">
    <source>
        <dbReference type="PROSITE" id="PS50110"/>
    </source>
</evidence>
<dbReference type="PRINTS" id="PR00344">
    <property type="entry name" value="BCTRLSENSOR"/>
</dbReference>
<feature type="signal peptide" evidence="9">
    <location>
        <begin position="1"/>
        <end position="18"/>
    </location>
</feature>
<dbReference type="Pfam" id="PF00072">
    <property type="entry name" value="Response_reg"/>
    <property type="match status" value="1"/>
</dbReference>
<dbReference type="InterPro" id="IPR036097">
    <property type="entry name" value="HisK_dim/P_sf"/>
</dbReference>
<dbReference type="Gene3D" id="1.10.10.60">
    <property type="entry name" value="Homeodomain-like"/>
    <property type="match status" value="1"/>
</dbReference>
<keyword evidence="8" id="KW-0472">Membrane</keyword>
<evidence type="ECO:0000259" key="10">
    <source>
        <dbReference type="PROSITE" id="PS01124"/>
    </source>
</evidence>
<dbReference type="PROSITE" id="PS01124">
    <property type="entry name" value="HTH_ARAC_FAMILY_2"/>
    <property type="match status" value="1"/>
</dbReference>
<dbReference type="PROSITE" id="PS50110">
    <property type="entry name" value="RESPONSE_REGULATORY"/>
    <property type="match status" value="1"/>
</dbReference>
<gene>
    <name evidence="13" type="ORF">SNE25_23125</name>
</gene>
<dbReference type="SUPFAM" id="SSF46689">
    <property type="entry name" value="Homeodomain-like"/>
    <property type="match status" value="1"/>
</dbReference>
<proteinExistence type="predicted"/>
<evidence type="ECO:0000313" key="13">
    <source>
        <dbReference type="EMBL" id="WPU92218.1"/>
    </source>
</evidence>
<dbReference type="InterPro" id="IPR004358">
    <property type="entry name" value="Sig_transdc_His_kin-like_C"/>
</dbReference>
<dbReference type="SMART" id="SM00342">
    <property type="entry name" value="HTH_ARAC"/>
    <property type="match status" value="1"/>
</dbReference>
<feature type="transmembrane region" description="Helical" evidence="8">
    <location>
        <begin position="785"/>
        <end position="806"/>
    </location>
</feature>
<dbReference type="InterPro" id="IPR011047">
    <property type="entry name" value="Quinoprotein_ADH-like_sf"/>
</dbReference>
<dbReference type="InterPro" id="IPR003661">
    <property type="entry name" value="HisK_dim/P_dom"/>
</dbReference>
<dbReference type="SUPFAM" id="SSF55874">
    <property type="entry name" value="ATPase domain of HSP90 chaperone/DNA topoisomerase II/histidine kinase"/>
    <property type="match status" value="1"/>
</dbReference>
<dbReference type="CDD" id="cd00082">
    <property type="entry name" value="HisKA"/>
    <property type="match status" value="1"/>
</dbReference>
<dbReference type="InterPro" id="IPR005467">
    <property type="entry name" value="His_kinase_dom"/>
</dbReference>
<feature type="domain" description="HTH araC/xylS-type" evidence="10">
    <location>
        <begin position="1220"/>
        <end position="1319"/>
    </location>
</feature>
<dbReference type="Proteomes" id="UP001324380">
    <property type="component" value="Chromosome"/>
</dbReference>
<feature type="domain" description="Response regulatory" evidence="12">
    <location>
        <begin position="1073"/>
        <end position="1188"/>
    </location>
</feature>
<dbReference type="Gene3D" id="1.10.287.130">
    <property type="match status" value="1"/>
</dbReference>
<comment type="catalytic activity">
    <reaction evidence="1">
        <text>ATP + protein L-histidine = ADP + protein N-phospho-L-histidine.</text>
        <dbReference type="EC" id="2.7.13.3"/>
    </reaction>
</comment>
<dbReference type="SUPFAM" id="SSF47384">
    <property type="entry name" value="Homodimeric domain of signal transducing histidine kinase"/>
    <property type="match status" value="1"/>
</dbReference>
<feature type="modified residue" description="4-aspartylphosphate" evidence="7">
    <location>
        <position position="1121"/>
    </location>
</feature>
<dbReference type="InterPro" id="IPR011110">
    <property type="entry name" value="Reg_prop"/>
</dbReference>
<dbReference type="CDD" id="cd17574">
    <property type="entry name" value="REC_OmpR"/>
    <property type="match status" value="1"/>
</dbReference>
<keyword evidence="3 7" id="KW-0597">Phosphoprotein</keyword>
<dbReference type="InterPro" id="IPR018060">
    <property type="entry name" value="HTH_AraC"/>
</dbReference>
<feature type="domain" description="Histidine kinase" evidence="11">
    <location>
        <begin position="831"/>
        <end position="1051"/>
    </location>
</feature>
<dbReference type="InterPro" id="IPR013783">
    <property type="entry name" value="Ig-like_fold"/>
</dbReference>
<dbReference type="Pfam" id="PF12833">
    <property type="entry name" value="HTH_18"/>
    <property type="match status" value="1"/>
</dbReference>
<keyword evidence="13" id="KW-0547">Nucleotide-binding</keyword>
<dbReference type="Gene3D" id="3.40.50.2300">
    <property type="match status" value="1"/>
</dbReference>
<dbReference type="Pfam" id="PF02518">
    <property type="entry name" value="HATPase_c"/>
    <property type="match status" value="1"/>
</dbReference>
<dbReference type="InterPro" id="IPR003594">
    <property type="entry name" value="HATPase_dom"/>
</dbReference>
<dbReference type="InterPro" id="IPR011006">
    <property type="entry name" value="CheY-like_superfamily"/>
</dbReference>
<feature type="chain" id="PRO_5045348488" description="histidine kinase" evidence="9">
    <location>
        <begin position="19"/>
        <end position="1330"/>
    </location>
</feature>
<dbReference type="Gene3D" id="3.30.565.10">
    <property type="entry name" value="Histidine kinase-like ATPase, C-terminal domain"/>
    <property type="match status" value="1"/>
</dbReference>
<dbReference type="Pfam" id="PF00512">
    <property type="entry name" value="HisKA"/>
    <property type="match status" value="1"/>
</dbReference>
<accession>A0ABZ0TGS8</accession>
<dbReference type="InterPro" id="IPR011123">
    <property type="entry name" value="Y_Y_Y"/>
</dbReference>
<dbReference type="PROSITE" id="PS00041">
    <property type="entry name" value="HTH_ARAC_FAMILY_1"/>
    <property type="match status" value="1"/>
</dbReference>
<dbReference type="Pfam" id="PF07495">
    <property type="entry name" value="Y_Y_Y"/>
    <property type="match status" value="1"/>
</dbReference>
<dbReference type="EC" id="2.7.13.3" evidence="2"/>
<keyword evidence="8" id="KW-1133">Transmembrane helix</keyword>
<sequence>MRVLFILLLLLITHGSFAQQFRAYTPIESSNGLSESSVRSINQLPDGRIAVVTVGMVNLYNGTSFQYIHINDEHTYPLIGYIGFHHVYVENENHLWIKTRGKLMLINPGTERYEEHPEKVLASMGIHEPLSDFFMDAGKNLWLITVSGKLLYRASASNKTTTFLSRVMSPAGSSDPIYDVAVTDGNLHVFYRSGLVVVYDVVTKKEISRQNTLEGLTSGAYMNTLYVVQGNHTLYLLRNGKRGVMLVYNDKQRKWEKVIETDYWLNSLATGPGGEVVICCRKGLWTMDNTLKEQRFSPTLHLVDGTLINIEVSNLFFDAQGGLWLGTLNKGLLYFHPDRFRFRNIGKSLFPLQENQELYITSFAEDKAGGLLVGTDQGIFRYSDKEETLTLFAPVLKGVNCKSMLSDQQGNILVCTSEGLFIISGTKISRYAFGNLNSLLKIAEGRYYICTENNGLAEFNIYSGKLTSIPIKNADRDKLSSIRQMVWYQGSLLGISNSGLFTYNTHTNEFKLINYQQNFRMFHHNNHQYNCLLADSRGLLWFGTQDGLNVWDGRKQKLRSFHTEDGLVNNAIQSITEDDQKSIWVSTANGVSRVRVLDSIPERQFNFMNFNHYDGVINNEFAQGASYMTRNGSLLLGGIDGFNKVDLRRIFDARKNLDPIFVDFQVFGQSIKPGDFYNGNKILKRSITTSTAVILNHNQNFLTLAFSALNYINPSQSYYQYFLDGVDDNWHETATTDGIGRATYTNLAPGSYQLKVRAADNSRNWGGKTITLKITILPPWWKTTFMLALYWIAGIGFIYFTILWIVRKSKAKQLKLQQQKLDEMKFSFFTNISHELRTPLTLILSPLEVILEKVGDAPLKSQLTGIYRNAQSLLNLVNQLLKFRRLELNGEILHLNYANADLLTANLCRPFQEIAPGRGISFQRICPQELWLFLDQEKFGMILNNLLSNAFKFTPDGGAITLTIENTLLPDRLTPAISVSVADTGSGIPEVDLPKVFNRFFQGGNQGATNTGSGIGLHLVQEYVQLHHGTIDVKSEPGKGSVFTFSIPLNLEPLLSETIKQEPDISRTTGRISILIAEDNDEFRKFLEEQLIQLYDVILAADGKEAHDLVLKQSPDLIISDIMMPGMSGIGLCSSLKKDIRTSHIPVILLTALTSDESQYEGYQVRADAYVTKPFNINILTVRIRNLIEQQEQRKQLFKTAIVIQPSMVTASEIDQKLIKRALDCVEKKLSDSTYSVEEFSSDMNMERSGLYRKLVSITGQTPSVFIRSVRLKKAAQLLALREISVAEIADRVGFSNPAYFSKCFQEEFDVKPSHYADHHAASNEASQIN</sequence>
<organism evidence="13 14">
    <name type="scientific">Mucilaginibacter sabulilitoris</name>
    <dbReference type="NCBI Taxonomy" id="1173583"/>
    <lineage>
        <taxon>Bacteria</taxon>
        <taxon>Pseudomonadati</taxon>
        <taxon>Bacteroidota</taxon>
        <taxon>Sphingobacteriia</taxon>
        <taxon>Sphingobacteriales</taxon>
        <taxon>Sphingobacteriaceae</taxon>
        <taxon>Mucilaginibacter</taxon>
    </lineage>
</organism>
<dbReference type="RefSeq" id="WP_321561380.1">
    <property type="nucleotide sequence ID" value="NZ_CP139558.1"/>
</dbReference>
<keyword evidence="6" id="KW-0804">Transcription</keyword>
<dbReference type="SMART" id="SM00388">
    <property type="entry name" value="HisKA"/>
    <property type="match status" value="1"/>
</dbReference>
<keyword evidence="9" id="KW-0732">Signal</keyword>
<keyword evidence="8" id="KW-0812">Transmembrane</keyword>
<dbReference type="InterPro" id="IPR015943">
    <property type="entry name" value="WD40/YVTN_repeat-like_dom_sf"/>
</dbReference>
<evidence type="ECO:0000256" key="8">
    <source>
        <dbReference type="SAM" id="Phobius"/>
    </source>
</evidence>
<evidence type="ECO:0000256" key="1">
    <source>
        <dbReference type="ARBA" id="ARBA00000085"/>
    </source>
</evidence>
<dbReference type="InterPro" id="IPR036890">
    <property type="entry name" value="HATPase_C_sf"/>
</dbReference>
<evidence type="ECO:0000256" key="9">
    <source>
        <dbReference type="SAM" id="SignalP"/>
    </source>
</evidence>
<dbReference type="InterPro" id="IPR001789">
    <property type="entry name" value="Sig_transdc_resp-reg_receiver"/>
</dbReference>
<evidence type="ECO:0000256" key="3">
    <source>
        <dbReference type="ARBA" id="ARBA00022553"/>
    </source>
</evidence>
<dbReference type="SMART" id="SM00387">
    <property type="entry name" value="HATPase_c"/>
    <property type="match status" value="1"/>
</dbReference>
<keyword evidence="4" id="KW-0805">Transcription regulation</keyword>
<dbReference type="SUPFAM" id="SSF50998">
    <property type="entry name" value="Quinoprotein alcohol dehydrogenase-like"/>
    <property type="match status" value="1"/>
</dbReference>
<dbReference type="SUPFAM" id="SSF52172">
    <property type="entry name" value="CheY-like"/>
    <property type="match status" value="1"/>
</dbReference>
<dbReference type="EMBL" id="CP139558">
    <property type="protein sequence ID" value="WPU92218.1"/>
    <property type="molecule type" value="Genomic_DNA"/>
</dbReference>
<evidence type="ECO:0000256" key="4">
    <source>
        <dbReference type="ARBA" id="ARBA00023015"/>
    </source>
</evidence>
<evidence type="ECO:0000259" key="11">
    <source>
        <dbReference type="PROSITE" id="PS50109"/>
    </source>
</evidence>
<evidence type="ECO:0000256" key="6">
    <source>
        <dbReference type="ARBA" id="ARBA00023163"/>
    </source>
</evidence>
<evidence type="ECO:0000256" key="2">
    <source>
        <dbReference type="ARBA" id="ARBA00012438"/>
    </source>
</evidence>
<evidence type="ECO:0000256" key="7">
    <source>
        <dbReference type="PROSITE-ProRule" id="PRU00169"/>
    </source>
</evidence>
<dbReference type="SMART" id="SM00448">
    <property type="entry name" value="REC"/>
    <property type="match status" value="1"/>
</dbReference>
<dbReference type="PROSITE" id="PS50109">
    <property type="entry name" value="HIS_KIN"/>
    <property type="match status" value="1"/>
</dbReference>
<reference evidence="13 14" key="1">
    <citation type="submission" date="2023-11" db="EMBL/GenBank/DDBJ databases">
        <title>Analysis of the Genomes of Mucilaginibacter gossypii cycad 4 and M. sabulilitoris SNA2: microbes with the potential for plant growth promotion.</title>
        <authorList>
            <person name="Hirsch A.M."/>
            <person name="Humm E."/>
            <person name="Rubbi M."/>
            <person name="Del Vecchio G."/>
            <person name="Ha S.M."/>
            <person name="Pellegrini M."/>
            <person name="Gunsalus R.P."/>
        </authorList>
    </citation>
    <scope>NUCLEOTIDE SEQUENCE [LARGE SCALE GENOMIC DNA]</scope>
    <source>
        <strain evidence="13 14">SNA2</strain>
    </source>
</reference>
<dbReference type="InterPro" id="IPR009057">
    <property type="entry name" value="Homeodomain-like_sf"/>
</dbReference>
<dbReference type="PANTHER" id="PTHR43547:SF2">
    <property type="entry name" value="HYBRID SIGNAL TRANSDUCTION HISTIDINE KINASE C"/>
    <property type="match status" value="1"/>
</dbReference>
<dbReference type="Gene3D" id="2.130.10.10">
    <property type="entry name" value="YVTN repeat-like/Quinoprotein amine dehydrogenase"/>
    <property type="match status" value="2"/>
</dbReference>
<dbReference type="PANTHER" id="PTHR43547">
    <property type="entry name" value="TWO-COMPONENT HISTIDINE KINASE"/>
    <property type="match status" value="1"/>
</dbReference>
<keyword evidence="5" id="KW-0238">DNA-binding</keyword>
<dbReference type="Gene3D" id="2.60.40.10">
    <property type="entry name" value="Immunoglobulins"/>
    <property type="match status" value="1"/>
</dbReference>
<name>A0ABZ0TGS8_9SPHI</name>
<dbReference type="GO" id="GO:0005524">
    <property type="term" value="F:ATP binding"/>
    <property type="evidence" value="ECO:0007669"/>
    <property type="project" value="UniProtKB-KW"/>
</dbReference>
<keyword evidence="14" id="KW-1185">Reference proteome</keyword>
<dbReference type="Pfam" id="PF07494">
    <property type="entry name" value="Reg_prop"/>
    <property type="match status" value="1"/>
</dbReference>
<protein>
    <recommendedName>
        <fullName evidence="2">histidine kinase</fullName>
        <ecNumber evidence="2">2.7.13.3</ecNumber>
    </recommendedName>
</protein>
<dbReference type="SUPFAM" id="SSF63829">
    <property type="entry name" value="Calcium-dependent phosphotriesterase"/>
    <property type="match status" value="1"/>
</dbReference>
<dbReference type="InterPro" id="IPR018062">
    <property type="entry name" value="HTH_AraC-typ_CS"/>
</dbReference>
<evidence type="ECO:0000313" key="14">
    <source>
        <dbReference type="Proteomes" id="UP001324380"/>
    </source>
</evidence>
<evidence type="ECO:0000256" key="5">
    <source>
        <dbReference type="ARBA" id="ARBA00023125"/>
    </source>
</evidence>